<dbReference type="Proteomes" id="UP001447374">
    <property type="component" value="Unassembled WGS sequence"/>
</dbReference>
<dbReference type="PROSITE" id="PS00490">
    <property type="entry name" value="MOLYBDOPTERIN_PROK_2"/>
    <property type="match status" value="1"/>
</dbReference>
<evidence type="ECO:0000256" key="5">
    <source>
        <dbReference type="ARBA" id="ARBA00022505"/>
    </source>
</evidence>
<evidence type="ECO:0000313" key="12">
    <source>
        <dbReference type="EMBL" id="MER0127732.1"/>
    </source>
</evidence>
<dbReference type="InterPro" id="IPR006963">
    <property type="entry name" value="Mopterin_OxRdtase_4Fe-4S_dom"/>
</dbReference>
<protein>
    <submittedName>
        <fullName evidence="12">Dimethylsulfoxide reductase subunit A</fullName>
        <ecNumber evidence="12">1.8.5.3</ecNumber>
    </submittedName>
</protein>
<dbReference type="InterPro" id="IPR006657">
    <property type="entry name" value="MoPterin_dinucl-bd_dom"/>
</dbReference>
<keyword evidence="6" id="KW-0479">Metal-binding</keyword>
<keyword evidence="7" id="KW-0732">Signal</keyword>
<dbReference type="InterPro" id="IPR006656">
    <property type="entry name" value="Mopterin_OxRdtase"/>
</dbReference>
<dbReference type="CDD" id="cd02794">
    <property type="entry name" value="MopB_CT_DmsA-EC"/>
    <property type="match status" value="1"/>
</dbReference>
<comment type="caution">
    <text evidence="12">The sequence shown here is derived from an EMBL/GenBank/DDBJ whole genome shotgun (WGS) entry which is preliminary data.</text>
</comment>
<dbReference type="Gene3D" id="3.40.228.10">
    <property type="entry name" value="Dimethylsulfoxide Reductase, domain 2"/>
    <property type="match status" value="1"/>
</dbReference>
<dbReference type="PROSITE" id="PS51669">
    <property type="entry name" value="4FE4S_MOW_BIS_MGD"/>
    <property type="match status" value="1"/>
</dbReference>
<keyword evidence="9" id="KW-0408">Iron</keyword>
<evidence type="ECO:0000256" key="8">
    <source>
        <dbReference type="ARBA" id="ARBA00023002"/>
    </source>
</evidence>
<dbReference type="InterPro" id="IPR011888">
    <property type="entry name" value="Anaer_DMSO_reductase"/>
</dbReference>
<keyword evidence="8 12" id="KW-0560">Oxidoreductase</keyword>
<evidence type="ECO:0000256" key="3">
    <source>
        <dbReference type="ARBA" id="ARBA00010312"/>
    </source>
</evidence>
<dbReference type="PROSITE" id="PS00551">
    <property type="entry name" value="MOLYBDOPTERIN_PROK_1"/>
    <property type="match status" value="1"/>
</dbReference>
<dbReference type="PANTHER" id="PTHR43742">
    <property type="entry name" value="TRIMETHYLAMINE-N-OXIDE REDUCTASE"/>
    <property type="match status" value="1"/>
</dbReference>
<evidence type="ECO:0000256" key="7">
    <source>
        <dbReference type="ARBA" id="ARBA00022729"/>
    </source>
</evidence>
<proteinExistence type="inferred from homology"/>
<dbReference type="SUPFAM" id="SSF53706">
    <property type="entry name" value="Formate dehydrogenase/DMSO reductase, domains 1-3"/>
    <property type="match status" value="1"/>
</dbReference>
<dbReference type="EC" id="1.8.5.3" evidence="12"/>
<dbReference type="InterPro" id="IPR019546">
    <property type="entry name" value="TAT_signal_bac_arc"/>
</dbReference>
<evidence type="ECO:0000256" key="9">
    <source>
        <dbReference type="ARBA" id="ARBA00023004"/>
    </source>
</evidence>
<dbReference type="Gene3D" id="3.40.50.12440">
    <property type="match status" value="2"/>
</dbReference>
<dbReference type="PROSITE" id="PS51318">
    <property type="entry name" value="TAT"/>
    <property type="match status" value="1"/>
</dbReference>
<dbReference type="SUPFAM" id="SSF50692">
    <property type="entry name" value="ADC-like"/>
    <property type="match status" value="1"/>
</dbReference>
<keyword evidence="5" id="KW-0500">Molybdenum</keyword>
<comment type="similarity">
    <text evidence="3">Belongs to the prokaryotic molybdopterin-containing oxidoreductase family.</text>
</comment>
<organism evidence="12 13">
    <name type="scientific">Franconibacter daqui</name>
    <dbReference type="NCBI Taxonomy" id="2047724"/>
    <lineage>
        <taxon>Bacteria</taxon>
        <taxon>Pseudomonadati</taxon>
        <taxon>Pseudomonadota</taxon>
        <taxon>Gammaproteobacteria</taxon>
        <taxon>Enterobacterales</taxon>
        <taxon>Enterobacteriaceae</taxon>
        <taxon>Franconibacter</taxon>
    </lineage>
</organism>
<evidence type="ECO:0000256" key="4">
    <source>
        <dbReference type="ARBA" id="ARBA00022485"/>
    </source>
</evidence>
<feature type="domain" description="4Fe-4S Mo/W bis-MGD-type" evidence="11">
    <location>
        <begin position="52"/>
        <end position="114"/>
    </location>
</feature>
<dbReference type="InterPro" id="IPR006311">
    <property type="entry name" value="TAT_signal"/>
</dbReference>
<evidence type="ECO:0000256" key="6">
    <source>
        <dbReference type="ARBA" id="ARBA00022723"/>
    </source>
</evidence>
<dbReference type="NCBIfam" id="NF011566">
    <property type="entry name" value="PRK14990.1"/>
    <property type="match status" value="1"/>
</dbReference>
<dbReference type="Pfam" id="PF00384">
    <property type="entry name" value="Molybdopterin"/>
    <property type="match status" value="1"/>
</dbReference>
<dbReference type="NCBIfam" id="TIGR01409">
    <property type="entry name" value="TAT_signal_seq"/>
    <property type="match status" value="1"/>
</dbReference>
<evidence type="ECO:0000256" key="10">
    <source>
        <dbReference type="ARBA" id="ARBA00023014"/>
    </source>
</evidence>
<dbReference type="Gene3D" id="2.40.40.20">
    <property type="match status" value="1"/>
</dbReference>
<comment type="cofactor">
    <cofactor evidence="2">
        <name>[4Fe-4S] cluster</name>
        <dbReference type="ChEBI" id="CHEBI:49883"/>
    </cofactor>
</comment>
<gene>
    <name evidence="12" type="primary">dmsA</name>
    <name evidence="12" type="ORF">ABQG75_18545</name>
</gene>
<evidence type="ECO:0000259" key="11">
    <source>
        <dbReference type="PROSITE" id="PS51669"/>
    </source>
</evidence>
<comment type="cofactor">
    <cofactor evidence="1">
        <name>Mo-bis(molybdopterin guanine dinucleotide)</name>
        <dbReference type="ChEBI" id="CHEBI:60539"/>
    </cofactor>
</comment>
<dbReference type="Pfam" id="PF04879">
    <property type="entry name" value="Molybdop_Fe4S4"/>
    <property type="match status" value="1"/>
</dbReference>
<dbReference type="InterPro" id="IPR006655">
    <property type="entry name" value="Mopterin_OxRdtase_prok_CS"/>
</dbReference>
<dbReference type="InterPro" id="IPR027467">
    <property type="entry name" value="MopterinOxRdtase_cofactor_BS"/>
</dbReference>
<evidence type="ECO:0000256" key="1">
    <source>
        <dbReference type="ARBA" id="ARBA00001942"/>
    </source>
</evidence>
<dbReference type="PANTHER" id="PTHR43742:SF3">
    <property type="entry name" value="DIMETHYL SULFOXIDE REDUCTASE DMSA"/>
    <property type="match status" value="1"/>
</dbReference>
<dbReference type="InterPro" id="IPR050612">
    <property type="entry name" value="Prok_Mopterin_Oxidored"/>
</dbReference>
<dbReference type="NCBIfam" id="TIGR02166">
    <property type="entry name" value="dmsA_ynfE"/>
    <property type="match status" value="1"/>
</dbReference>
<dbReference type="EMBL" id="JBEHGX010000012">
    <property type="protein sequence ID" value="MER0127732.1"/>
    <property type="molecule type" value="Genomic_DNA"/>
</dbReference>
<dbReference type="GO" id="GO:0016491">
    <property type="term" value="F:oxidoreductase activity"/>
    <property type="evidence" value="ECO:0007669"/>
    <property type="project" value="UniProtKB-KW"/>
</dbReference>
<evidence type="ECO:0000313" key="13">
    <source>
        <dbReference type="Proteomes" id="UP001447374"/>
    </source>
</evidence>
<keyword evidence="10" id="KW-0411">Iron-sulfur</keyword>
<sequence>MSNVQHPGGISRRTLVKTTALGGLALAAGGFPLPFIPKSLAAQTSLPPSSPERIIWSACTVNCGSRCPLRMHVVDGEIRYVETDNTGDDNYDGLHQVRACLRGRSMRRRVYSPDRLKYPMKRVGKRGEGKFVRISWEEAFDTLAREMQRIIKTYGNEAIYLNYGTGTLGGTMTRSWPPGKTLIARLMNCCGGYLNHYGDYSTAQIAAGLNYTYGGWAEGNSPSDIENSQLVVLFGNNPGETRMSGGGVTYYLEQAREKSNARMIIIDPRYTDTGAGREDEWIPIRPGTDAALVSGLAWVMITENLVDQAFLDTYCVGYDEKTLPAGAPANGHYKAYILGQGDDGIAKTPQWAAAITGIPAARIVKLAREIASAKPAFISQGWGPQRHSNGELVSRAIAMLPLLTGNVGIHGGNSGAREGAYAMPFERMPTLENPVQASISMFMWTDAIVRGPEMTALRDGVRGKAKLDVPIKMIWNYASNCLINQHSQINRTHEILQDDNLCELIVVIDNHMTSSAKYADLLLPDCTASEQMDFALDASCGNMDYVIFADQAISPRFECKTIYEMTSEIAKRLGVEQQFTEGRTQEEWLRHLYEQSRKALPELPDFDTFRQQGIFKKRDPDGHFVAYKAFRDDPQANPLSTPSGKIEIYSSQLAQIADSWTLEKGDVIHPLPVYSPGFEHYDDPLREKYPLQLTGFHYKARTHSTYGNVDVLKAACRQEMWMNPIDATPRGIVSGDTVRIFNDRGEVRIEVKVTPRIIPGVVALGEGAWYDPDTQGIDHAGCINVLTTQRPSPLAKGNPSHSNLVEIEKV</sequence>
<dbReference type="InterPro" id="IPR009010">
    <property type="entry name" value="Asp_de-COase-like_dom_sf"/>
</dbReference>
<keyword evidence="4" id="KW-0004">4Fe-4S</keyword>
<keyword evidence="13" id="KW-1185">Reference proteome</keyword>
<dbReference type="Pfam" id="PF01568">
    <property type="entry name" value="Molydop_binding"/>
    <property type="match status" value="1"/>
</dbReference>
<evidence type="ECO:0000256" key="2">
    <source>
        <dbReference type="ARBA" id="ARBA00001966"/>
    </source>
</evidence>
<name>A0ABV1PSC1_9ENTR</name>
<dbReference type="CDD" id="cd02770">
    <property type="entry name" value="MopB_DmsA-EC"/>
    <property type="match status" value="1"/>
</dbReference>
<dbReference type="SMART" id="SM00926">
    <property type="entry name" value="Molybdop_Fe4S4"/>
    <property type="match status" value="1"/>
</dbReference>
<dbReference type="Gene3D" id="3.40.50.740">
    <property type="match status" value="1"/>
</dbReference>
<reference evidence="12 13" key="1">
    <citation type="submission" date="2024-06" db="EMBL/GenBank/DDBJ databases">
        <title>Fanconibacter daqui strain Q02 whole shotgun sequencing project.</title>
        <authorList>
            <person name="Rodrigues J.W.A."/>
            <person name="Viana L.C."/>
            <person name="Vieira E.C."/>
            <person name="Souza F.O.L."/>
            <person name="Alegria O.C."/>
            <person name="Patroca S."/>
            <person name="Cruz A.C.R."/>
            <person name="Nunes A.R.C."/>
        </authorList>
    </citation>
    <scope>NUCLEOTIDE SEQUENCE [LARGE SCALE GENOMIC DNA]</scope>
    <source>
        <strain evidence="12 13">Q02</strain>
    </source>
</reference>
<accession>A0ABV1PSC1</accession>
<dbReference type="RefSeq" id="WP_349951626.1">
    <property type="nucleotide sequence ID" value="NZ_JBEHGX010000012.1"/>
</dbReference>